<name>A0A4T2BB98_9MICO</name>
<evidence type="ECO:0000313" key="2">
    <source>
        <dbReference type="EMBL" id="TIH28445.1"/>
    </source>
</evidence>
<keyword evidence="1" id="KW-1133">Transmembrane helix</keyword>
<feature type="transmembrane region" description="Helical" evidence="1">
    <location>
        <begin position="34"/>
        <end position="55"/>
    </location>
</feature>
<keyword evidence="3" id="KW-1185">Reference proteome</keyword>
<accession>A0A4T2BB98</accession>
<proteinExistence type="predicted"/>
<organism evidence="2 3">
    <name type="scientific">Subtercola vilae</name>
    <dbReference type="NCBI Taxonomy" id="2056433"/>
    <lineage>
        <taxon>Bacteria</taxon>
        <taxon>Bacillati</taxon>
        <taxon>Actinomycetota</taxon>
        <taxon>Actinomycetes</taxon>
        <taxon>Micrococcales</taxon>
        <taxon>Microbacteriaceae</taxon>
        <taxon>Subtercola</taxon>
    </lineage>
</organism>
<comment type="caution">
    <text evidence="2">The sequence shown here is derived from an EMBL/GenBank/DDBJ whole genome shotgun (WGS) entry which is preliminary data.</text>
</comment>
<evidence type="ECO:0000256" key="1">
    <source>
        <dbReference type="SAM" id="Phobius"/>
    </source>
</evidence>
<dbReference type="Proteomes" id="UP000306192">
    <property type="component" value="Unassembled WGS sequence"/>
</dbReference>
<sequence length="174" mass="19443">MRVAMLAPLVAGAIWLLMIGLIEDWDPRLMFADFVIGASVMLLAVVAVTVVVQVFDAHRSDRRIYMSEKRKAVITLMDRPDHGWWEFSNHVVKTVGCHCGEELRDAMSVPLQAAATAAGISIYGKAANEKVQNLYIEQFKTWGLEKIDKPHKYGVIWRPKPAASVDPEPETITP</sequence>
<reference evidence="2 3" key="1">
    <citation type="journal article" date="2019" name="Microorganisms">
        <title>Systematic Affiliation and Genome Analysis of Subtercola vilae DB165(T) with Particular Emphasis on Cold Adaptation of an Isolate from a High-Altitude Cold Volcano Lake.</title>
        <authorList>
            <person name="Villalobos A.S."/>
            <person name="Wiese J."/>
            <person name="Imhoff J.F."/>
            <person name="Dorador C."/>
            <person name="Keller A."/>
            <person name="Hentschel U."/>
        </authorList>
    </citation>
    <scope>NUCLEOTIDE SEQUENCE [LARGE SCALE GENOMIC DNA]</scope>
    <source>
        <strain evidence="2 3">DB165</strain>
    </source>
</reference>
<keyword evidence="1" id="KW-0812">Transmembrane</keyword>
<keyword evidence="1" id="KW-0472">Membrane</keyword>
<gene>
    <name evidence="2" type="ORF">D4765_18450</name>
</gene>
<dbReference type="AlphaFoldDB" id="A0A4T2BB98"/>
<dbReference type="EMBL" id="QYRT01000070">
    <property type="protein sequence ID" value="TIH28445.1"/>
    <property type="molecule type" value="Genomic_DNA"/>
</dbReference>
<evidence type="ECO:0000313" key="3">
    <source>
        <dbReference type="Proteomes" id="UP000306192"/>
    </source>
</evidence>
<protein>
    <submittedName>
        <fullName evidence="2">Uncharacterized protein</fullName>
    </submittedName>
</protein>